<evidence type="ECO:0000313" key="2">
    <source>
        <dbReference type="EMBL" id="OGG52683.1"/>
    </source>
</evidence>
<gene>
    <name evidence="2" type="ORF">A2851_00550</name>
</gene>
<protein>
    <recommendedName>
        <fullName evidence="4">Bacteriocin-protection protein, YdeI/OmpD-associated family</fullName>
    </recommendedName>
</protein>
<reference evidence="2 3" key="1">
    <citation type="journal article" date="2016" name="Nat. Commun.">
        <title>Thousands of microbial genomes shed light on interconnected biogeochemical processes in an aquifer system.</title>
        <authorList>
            <person name="Anantharaman K."/>
            <person name="Brown C.T."/>
            <person name="Hug L.A."/>
            <person name="Sharon I."/>
            <person name="Castelle C.J."/>
            <person name="Probst A.J."/>
            <person name="Thomas B.C."/>
            <person name="Singh A."/>
            <person name="Wilkins M.J."/>
            <person name="Karaoz U."/>
            <person name="Brodie E.L."/>
            <person name="Williams K.H."/>
            <person name="Hubbard S.S."/>
            <person name="Banfield J.F."/>
        </authorList>
    </citation>
    <scope>NUCLEOTIDE SEQUENCE [LARGE SCALE GENOMIC DNA]</scope>
</reference>
<evidence type="ECO:0008006" key="4">
    <source>
        <dbReference type="Google" id="ProtNLM"/>
    </source>
</evidence>
<dbReference type="STRING" id="1798480.A2851_00550"/>
<sequence>MTKKQVAGGVARATPKAPARRVHKVPEDLRKALVSAPAARAVWEDITPLARNEWICWVISGKKAETRGIRIEKALSKLRGGMRRPCCWAGCIHR</sequence>
<dbReference type="EMBL" id="MFKT01000024">
    <property type="protein sequence ID" value="OGG52683.1"/>
    <property type="molecule type" value="Genomic_DNA"/>
</dbReference>
<dbReference type="Pfam" id="PF13376">
    <property type="entry name" value="OmdA"/>
    <property type="match status" value="1"/>
</dbReference>
<comment type="caution">
    <text evidence="2">The sequence shown here is derived from an EMBL/GenBank/DDBJ whole genome shotgun (WGS) entry which is preliminary data.</text>
</comment>
<dbReference type="Proteomes" id="UP000176863">
    <property type="component" value="Unassembled WGS sequence"/>
</dbReference>
<name>A0A1F6CU48_9BACT</name>
<accession>A0A1F6CU48</accession>
<dbReference type="AlphaFoldDB" id="A0A1F6CU48"/>
<proteinExistence type="predicted"/>
<evidence type="ECO:0000256" key="1">
    <source>
        <dbReference type="SAM" id="MobiDB-lite"/>
    </source>
</evidence>
<evidence type="ECO:0000313" key="3">
    <source>
        <dbReference type="Proteomes" id="UP000176863"/>
    </source>
</evidence>
<organism evidence="2 3">
    <name type="scientific">Candidatus Kaiserbacteria bacterium RIFCSPHIGHO2_01_FULL_53_29</name>
    <dbReference type="NCBI Taxonomy" id="1798480"/>
    <lineage>
        <taxon>Bacteria</taxon>
        <taxon>Candidatus Kaiseribacteriota</taxon>
    </lineage>
</organism>
<feature type="region of interest" description="Disordered" evidence="1">
    <location>
        <begin position="1"/>
        <end position="22"/>
    </location>
</feature>